<reference evidence="3 4" key="1">
    <citation type="submission" date="2024-10" db="EMBL/GenBank/DDBJ databases">
        <title>The Natural Products Discovery Center: Release of the First 8490 Sequenced Strains for Exploring Actinobacteria Biosynthetic Diversity.</title>
        <authorList>
            <person name="Kalkreuter E."/>
            <person name="Kautsar S.A."/>
            <person name="Yang D."/>
            <person name="Bader C.D."/>
            <person name="Teijaro C.N."/>
            <person name="Fluegel L."/>
            <person name="Davis C.M."/>
            <person name="Simpson J.R."/>
            <person name="Lauterbach L."/>
            <person name="Steele A.D."/>
            <person name="Gui C."/>
            <person name="Meng S."/>
            <person name="Li G."/>
            <person name="Viehrig K."/>
            <person name="Ye F."/>
            <person name="Su P."/>
            <person name="Kiefer A.F."/>
            <person name="Nichols A."/>
            <person name="Cepeda A.J."/>
            <person name="Yan W."/>
            <person name="Fan B."/>
            <person name="Jiang Y."/>
            <person name="Adhikari A."/>
            <person name="Zheng C.-J."/>
            <person name="Schuster L."/>
            <person name="Cowan T.M."/>
            <person name="Smanski M.J."/>
            <person name="Chevrette M.G."/>
            <person name="De Carvalho L.P.S."/>
            <person name="Shen B."/>
        </authorList>
    </citation>
    <scope>NUCLEOTIDE SEQUENCE [LARGE SCALE GENOMIC DNA]</scope>
    <source>
        <strain evidence="3 4">NPDC000087</strain>
    </source>
</reference>
<feature type="domain" description="Novel STAND NTPase 1" evidence="2">
    <location>
        <begin position="134"/>
        <end position="280"/>
    </location>
</feature>
<comment type="caution">
    <text evidence="3">The sequence shown here is derived from an EMBL/GenBank/DDBJ whole genome shotgun (WGS) entry which is preliminary data.</text>
</comment>
<dbReference type="RefSeq" id="WP_157297021.1">
    <property type="nucleotide sequence ID" value="NZ_JBIAZU010000008.1"/>
</dbReference>
<dbReference type="InterPro" id="IPR049052">
    <property type="entry name" value="nSTAND1"/>
</dbReference>
<dbReference type="Gene3D" id="3.40.50.300">
    <property type="entry name" value="P-loop containing nucleotide triphosphate hydrolases"/>
    <property type="match status" value="1"/>
</dbReference>
<name>A0ABW6WV31_9ACTN</name>
<sequence length="618" mass="67375">MKRAAMRPGALKDLKDALYDLYLRADGPTMEEIAGDIATWADRYDLEGSPSRDTVHRILSDAALPQEPRDVVAIAAILASHLNLDVPAVREQIHRLWRRAVEQPSAGWRMAGPDDPRGHFTSRAQGYQGWVHGEDRFRGRHTALTAVKVWLLARETPSRPLVITGQPGAGKSAVLARTVMELEAGTSTVGVAIHARNATVDHVIAGVALAAGMANISSSHELLDGLKKRDPKAAKSDSTLVVAVDALDEVPDDAQRRQIATLLTDLALVAPLRVVVATRALSARDRFATGSLLSSLGVRGENSDNLVDLDSERYRDPTGLREFVIAVLASRGSYPPSPYLDHPSLSGRLADVIVRRAGSNYLVAALAATPLTSRDEVIDPDLPGFDAALIPSTVGEAITKYLDRLAERKAITLALLTALAYARGGGIEHDRWLEFCVALGYPATHLDIDVLRDSPAADYLLQTITNEQRLITRLFHQALTDELLKRREGMHRRDERAIAQTLLPSCARYWHHTGRPTAANPRDWFDLDDYAHEHLPAHAAIGDMLDDLVTDPGFMLSSPPHAVLRHRAALSRRDAVAAAAALAAAVAGVWRDWGERNLPGRSMSGPARSARDNWPTPW</sequence>
<evidence type="ECO:0000313" key="4">
    <source>
        <dbReference type="Proteomes" id="UP001602245"/>
    </source>
</evidence>
<proteinExistence type="predicted"/>
<evidence type="ECO:0000313" key="3">
    <source>
        <dbReference type="EMBL" id="MFF5296444.1"/>
    </source>
</evidence>
<dbReference type="EMBL" id="JBIAZU010000008">
    <property type="protein sequence ID" value="MFF5296444.1"/>
    <property type="molecule type" value="Genomic_DNA"/>
</dbReference>
<dbReference type="Pfam" id="PF20703">
    <property type="entry name" value="nSTAND1"/>
    <property type="match status" value="1"/>
</dbReference>
<protein>
    <recommendedName>
        <fullName evidence="2">Novel STAND NTPase 1 domain-containing protein</fullName>
    </recommendedName>
</protein>
<dbReference type="SUPFAM" id="SSF52540">
    <property type="entry name" value="P-loop containing nucleoside triphosphate hydrolases"/>
    <property type="match status" value="1"/>
</dbReference>
<dbReference type="Proteomes" id="UP001602245">
    <property type="component" value="Unassembled WGS sequence"/>
</dbReference>
<organism evidence="3 4">
    <name type="scientific">Paractinoplanes globisporus</name>
    <dbReference type="NCBI Taxonomy" id="113565"/>
    <lineage>
        <taxon>Bacteria</taxon>
        <taxon>Bacillati</taxon>
        <taxon>Actinomycetota</taxon>
        <taxon>Actinomycetes</taxon>
        <taxon>Micromonosporales</taxon>
        <taxon>Micromonosporaceae</taxon>
        <taxon>Paractinoplanes</taxon>
    </lineage>
</organism>
<evidence type="ECO:0000259" key="2">
    <source>
        <dbReference type="Pfam" id="PF20703"/>
    </source>
</evidence>
<feature type="region of interest" description="Disordered" evidence="1">
    <location>
        <begin position="598"/>
        <end position="618"/>
    </location>
</feature>
<accession>A0ABW6WV31</accession>
<gene>
    <name evidence="3" type="ORF">ACFY35_44005</name>
</gene>
<keyword evidence="4" id="KW-1185">Reference proteome</keyword>
<dbReference type="InterPro" id="IPR027417">
    <property type="entry name" value="P-loop_NTPase"/>
</dbReference>
<evidence type="ECO:0000256" key="1">
    <source>
        <dbReference type="SAM" id="MobiDB-lite"/>
    </source>
</evidence>